<organism evidence="1 2">
    <name type="scientific">Thalassobius vesicularis</name>
    <dbReference type="NCBI Taxonomy" id="1294297"/>
    <lineage>
        <taxon>Bacteria</taxon>
        <taxon>Pseudomonadati</taxon>
        <taxon>Pseudomonadota</taxon>
        <taxon>Alphaproteobacteria</taxon>
        <taxon>Rhodobacterales</taxon>
        <taxon>Roseobacteraceae</taxon>
        <taxon>Thalassovita</taxon>
    </lineage>
</organism>
<dbReference type="GO" id="GO:0016740">
    <property type="term" value="F:transferase activity"/>
    <property type="evidence" value="ECO:0007669"/>
    <property type="project" value="UniProtKB-KW"/>
</dbReference>
<keyword evidence="1" id="KW-0808">Transferase</keyword>
<keyword evidence="2" id="KW-1185">Reference proteome</keyword>
<protein>
    <submittedName>
        <fullName evidence="1">Sulfotransferase</fullName>
    </submittedName>
</protein>
<name>A0A4S3MEL2_9RHOB</name>
<dbReference type="Proteomes" id="UP000306113">
    <property type="component" value="Unassembled WGS sequence"/>
</dbReference>
<comment type="caution">
    <text evidence="1">The sequence shown here is derived from an EMBL/GenBank/DDBJ whole genome shotgun (WGS) entry which is preliminary data.</text>
</comment>
<dbReference type="InterPro" id="IPR027417">
    <property type="entry name" value="P-loop_NTPase"/>
</dbReference>
<accession>A0A4S3MEL2</accession>
<dbReference type="AlphaFoldDB" id="A0A4S3MEL2"/>
<proteinExistence type="predicted"/>
<dbReference type="Pfam" id="PF13469">
    <property type="entry name" value="Sulfotransfer_3"/>
    <property type="match status" value="1"/>
</dbReference>
<dbReference type="EMBL" id="SSMD01000001">
    <property type="protein sequence ID" value="THD76927.1"/>
    <property type="molecule type" value="Genomic_DNA"/>
</dbReference>
<reference evidence="1 2" key="1">
    <citation type="submission" date="2019-04" db="EMBL/GenBank/DDBJ databases">
        <title>Draft genome sequence of Youngimonas vesicularis.</title>
        <authorList>
            <person name="Hameed A."/>
        </authorList>
    </citation>
    <scope>NUCLEOTIDE SEQUENCE [LARGE SCALE GENOMIC DNA]</scope>
    <source>
        <strain evidence="1 2">CC-AMW-E</strain>
    </source>
</reference>
<sequence length="272" mass="31213">MIGKIQLVMVRCGLYVSAERESRQVSGAMGRKTTVKTKEARMGDRFPHLNNCKDGFVFIVTYGRSGSTLLQNILNSIPGYCIRGENHNMLPHLAQSWRAATMAVENVLPEGTPDDPSQPWYGVGNIKPEIYGRTLANMFVRDVLAPPQGTRVAGFKEIRFHATEPMFWQSLDFITRFFPKTRLIFNTRNHEDVARSGWWKTWDKAEVFAELEKAEDLFERALQRYPKRAFAVKFEDYAGTPEAFEPLFQFLEEPFDLETVAALSKKRLTHLK</sequence>
<dbReference type="OrthoDB" id="4169204at2"/>
<evidence type="ECO:0000313" key="2">
    <source>
        <dbReference type="Proteomes" id="UP000306113"/>
    </source>
</evidence>
<dbReference type="Gene3D" id="3.40.50.300">
    <property type="entry name" value="P-loop containing nucleotide triphosphate hydrolases"/>
    <property type="match status" value="1"/>
</dbReference>
<dbReference type="SUPFAM" id="SSF52540">
    <property type="entry name" value="P-loop containing nucleoside triphosphate hydrolases"/>
    <property type="match status" value="1"/>
</dbReference>
<evidence type="ECO:0000313" key="1">
    <source>
        <dbReference type="EMBL" id="THD76927.1"/>
    </source>
</evidence>
<gene>
    <name evidence="1" type="ORF">E7681_03540</name>
</gene>